<evidence type="ECO:0000256" key="1">
    <source>
        <dbReference type="ARBA" id="ARBA00006484"/>
    </source>
</evidence>
<dbReference type="InterPro" id="IPR036291">
    <property type="entry name" value="NAD(P)-bd_dom_sf"/>
</dbReference>
<dbReference type="Gene3D" id="3.40.50.720">
    <property type="entry name" value="NAD(P)-binding Rossmann-like Domain"/>
    <property type="match status" value="1"/>
</dbReference>
<sequence length="276" mass="28301">MAELDDKVAIVIGAGSSGPGLGNGKATAICFAREGATVVCADRSLEAAEETVAIIRGEGFDATAVALDATDEGQIAGLVAATVRDHGRIDVLDNNVGITMMGGVTATTVEDWDTVMRVNLTTAMLAMKHVIPVMADAGGGSIINISSTASLGWAGVPYASYYASKAALNMLTRTTAAEHAHAGVRVNAILPGMMKTPMVGGNASLAAHYSGGDVEEMWAKRARQIPMGFMGEGWDVGNAAVFLASDRARYVTGLELVVDGGLTLGWAGSEAITARA</sequence>
<dbReference type="SUPFAM" id="SSF51735">
    <property type="entry name" value="NAD(P)-binding Rossmann-fold domains"/>
    <property type="match status" value="1"/>
</dbReference>
<evidence type="ECO:0000313" key="3">
    <source>
        <dbReference type="EMBL" id="SDH14314.1"/>
    </source>
</evidence>
<dbReference type="GO" id="GO:0016616">
    <property type="term" value="F:oxidoreductase activity, acting on the CH-OH group of donors, NAD or NADP as acceptor"/>
    <property type="evidence" value="ECO:0007669"/>
    <property type="project" value="TreeGrafter"/>
</dbReference>
<keyword evidence="2" id="KW-0560">Oxidoreductase</keyword>
<dbReference type="OrthoDB" id="7064009at2"/>
<dbReference type="AlphaFoldDB" id="A0A1G8A041"/>
<dbReference type="FunFam" id="3.40.50.720:FF:000084">
    <property type="entry name" value="Short-chain dehydrogenase reductase"/>
    <property type="match status" value="1"/>
</dbReference>
<dbReference type="GO" id="GO:0006633">
    <property type="term" value="P:fatty acid biosynthetic process"/>
    <property type="evidence" value="ECO:0007669"/>
    <property type="project" value="TreeGrafter"/>
</dbReference>
<proteinExistence type="inferred from homology"/>
<dbReference type="Proteomes" id="UP000198822">
    <property type="component" value="Chromosome I"/>
</dbReference>
<accession>A0A1G8A041</accession>
<dbReference type="EMBL" id="LT629695">
    <property type="protein sequence ID" value="SDH14314.1"/>
    <property type="molecule type" value="Genomic_DNA"/>
</dbReference>
<name>A0A1G8A041_9MICO</name>
<evidence type="ECO:0000313" key="4">
    <source>
        <dbReference type="Proteomes" id="UP000198822"/>
    </source>
</evidence>
<reference evidence="4" key="1">
    <citation type="submission" date="2016-10" db="EMBL/GenBank/DDBJ databases">
        <authorList>
            <person name="Varghese N."/>
            <person name="Submissions S."/>
        </authorList>
    </citation>
    <scope>NUCLEOTIDE SEQUENCE [LARGE SCALE GENOMIC DNA]</scope>
    <source>
        <strain evidence="4">DSM 22002</strain>
    </source>
</reference>
<dbReference type="STRING" id="399736.SAMN04489720_0192"/>
<evidence type="ECO:0000256" key="2">
    <source>
        <dbReference type="ARBA" id="ARBA00023002"/>
    </source>
</evidence>
<dbReference type="PANTHER" id="PTHR42760:SF122">
    <property type="entry name" value="NAD(P)-BINDING PROTEIN"/>
    <property type="match status" value="1"/>
</dbReference>
<protein>
    <submittedName>
        <fullName evidence="3">NAD(P)-dependent dehydrogenase, short-chain alcohol dehydrogenase family</fullName>
    </submittedName>
</protein>
<keyword evidence="4" id="KW-1185">Reference proteome</keyword>
<gene>
    <name evidence="3" type="ORF">SAMN04489720_0192</name>
</gene>
<organism evidence="3 4">
    <name type="scientific">Agrococcus jejuensis</name>
    <dbReference type="NCBI Taxonomy" id="399736"/>
    <lineage>
        <taxon>Bacteria</taxon>
        <taxon>Bacillati</taxon>
        <taxon>Actinomycetota</taxon>
        <taxon>Actinomycetes</taxon>
        <taxon>Micrococcales</taxon>
        <taxon>Microbacteriaceae</taxon>
        <taxon>Agrococcus</taxon>
    </lineage>
</organism>
<dbReference type="PANTHER" id="PTHR42760">
    <property type="entry name" value="SHORT-CHAIN DEHYDROGENASES/REDUCTASES FAMILY MEMBER"/>
    <property type="match status" value="1"/>
</dbReference>
<dbReference type="CDD" id="cd05233">
    <property type="entry name" value="SDR_c"/>
    <property type="match status" value="1"/>
</dbReference>
<dbReference type="GO" id="GO:0048038">
    <property type="term" value="F:quinone binding"/>
    <property type="evidence" value="ECO:0007669"/>
    <property type="project" value="TreeGrafter"/>
</dbReference>
<comment type="similarity">
    <text evidence="1">Belongs to the short-chain dehydrogenases/reductases (SDR) family.</text>
</comment>
<dbReference type="RefSeq" id="WP_092501639.1">
    <property type="nucleotide sequence ID" value="NZ_LT629695.1"/>
</dbReference>
<dbReference type="Pfam" id="PF13561">
    <property type="entry name" value="adh_short_C2"/>
    <property type="match status" value="1"/>
</dbReference>
<dbReference type="InterPro" id="IPR002347">
    <property type="entry name" value="SDR_fam"/>
</dbReference>
<dbReference type="PRINTS" id="PR00080">
    <property type="entry name" value="SDRFAMILY"/>
</dbReference>
<dbReference type="PRINTS" id="PR00081">
    <property type="entry name" value="GDHRDH"/>
</dbReference>